<keyword evidence="3 9" id="KW-0349">Heme</keyword>
<protein>
    <recommendedName>
        <fullName evidence="11">Cytochrome c domain-containing protein</fullName>
    </recommendedName>
</protein>
<dbReference type="PIRSF" id="PIRSF000018">
    <property type="entry name" value="Mb_ADH_cyt_c"/>
    <property type="match status" value="1"/>
</dbReference>
<dbReference type="OrthoDB" id="9811281at2"/>
<evidence type="ECO:0000256" key="6">
    <source>
        <dbReference type="ARBA" id="ARBA00022737"/>
    </source>
</evidence>
<keyword evidence="13" id="KW-1185">Reference proteome</keyword>
<keyword evidence="5 10" id="KW-0732">Signal</keyword>
<keyword evidence="7 9" id="KW-0408">Iron</keyword>
<dbReference type="InterPro" id="IPR051459">
    <property type="entry name" value="Cytochrome_c-type_DH"/>
</dbReference>
<dbReference type="SUPFAM" id="SSF46626">
    <property type="entry name" value="Cytochrome c"/>
    <property type="match status" value="2"/>
</dbReference>
<evidence type="ECO:0000256" key="3">
    <source>
        <dbReference type="ARBA" id="ARBA00022617"/>
    </source>
</evidence>
<comment type="subcellular location">
    <subcellularLocation>
        <location evidence="1">Cell membrane</location>
    </subcellularLocation>
</comment>
<evidence type="ECO:0000256" key="2">
    <source>
        <dbReference type="ARBA" id="ARBA00022475"/>
    </source>
</evidence>
<dbReference type="Pfam" id="PF00034">
    <property type="entry name" value="Cytochrom_C"/>
    <property type="match status" value="1"/>
</dbReference>
<dbReference type="GO" id="GO:0020037">
    <property type="term" value="F:heme binding"/>
    <property type="evidence" value="ECO:0007669"/>
    <property type="project" value="InterPro"/>
</dbReference>
<comment type="caution">
    <text evidence="12">The sequence shown here is derived from an EMBL/GenBank/DDBJ whole genome shotgun (WGS) entry which is preliminary data.</text>
</comment>
<dbReference type="InterPro" id="IPR009056">
    <property type="entry name" value="Cyt_c-like_dom"/>
</dbReference>
<proteinExistence type="predicted"/>
<reference evidence="12 13" key="1">
    <citation type="submission" date="2018-09" db="EMBL/GenBank/DDBJ databases">
        <authorList>
            <person name="Zhu H."/>
        </authorList>
    </citation>
    <scope>NUCLEOTIDE SEQUENCE [LARGE SCALE GENOMIC DNA]</scope>
    <source>
        <strain evidence="12 13">K1W22B-8</strain>
    </source>
</reference>
<evidence type="ECO:0000259" key="11">
    <source>
        <dbReference type="PROSITE" id="PS51007"/>
    </source>
</evidence>
<evidence type="ECO:0000256" key="4">
    <source>
        <dbReference type="ARBA" id="ARBA00022723"/>
    </source>
</evidence>
<keyword evidence="6" id="KW-0677">Repeat</keyword>
<keyword evidence="2" id="KW-1003">Cell membrane</keyword>
<gene>
    <name evidence="12" type="ORF">D3874_09230</name>
</gene>
<sequence length="294" mass="31264">MLLQRIIRALALAFIAVAGQPAIADEAQVARGAYLVRAGGCMACHTVPKGGQPFAGGRGMATPFGTFYTPNITPDPDTGIGKWSDADFLRALREGVSPAGEHYFPVFPYTSYTGMTRADALAIKAYLFSLAPVAAPRKAHEVAFPFSWRALQAGWKQMFFRPGEFRPRPGQGEQVNRGAYLVRALGHCGECHTPRSPLGGALIGLNLAGTADGPDGEKVPNITPDRDTGIGTWSAEDIAEVLASGTMPDFDNVQGSMAEVVDDGTSHLTDEDRLAIATYLLSLPPVRHGNPVSN</sequence>
<dbReference type="PROSITE" id="PS51007">
    <property type="entry name" value="CYTC"/>
    <property type="match status" value="2"/>
</dbReference>
<accession>A0A418WB61</accession>
<dbReference type="GO" id="GO:0005886">
    <property type="term" value="C:plasma membrane"/>
    <property type="evidence" value="ECO:0007669"/>
    <property type="project" value="UniProtKB-SubCell"/>
</dbReference>
<evidence type="ECO:0000256" key="1">
    <source>
        <dbReference type="ARBA" id="ARBA00004236"/>
    </source>
</evidence>
<dbReference type="GO" id="GO:0009055">
    <property type="term" value="F:electron transfer activity"/>
    <property type="evidence" value="ECO:0007669"/>
    <property type="project" value="InterPro"/>
</dbReference>
<dbReference type="RefSeq" id="WP_119777829.1">
    <property type="nucleotide sequence ID" value="NZ_QYUK01000011.1"/>
</dbReference>
<dbReference type="Proteomes" id="UP000284605">
    <property type="component" value="Unassembled WGS sequence"/>
</dbReference>
<evidence type="ECO:0000256" key="9">
    <source>
        <dbReference type="PROSITE-ProRule" id="PRU00433"/>
    </source>
</evidence>
<evidence type="ECO:0000256" key="10">
    <source>
        <dbReference type="SAM" id="SignalP"/>
    </source>
</evidence>
<dbReference type="InterPro" id="IPR014353">
    <property type="entry name" value="Membr-bd_ADH_cyt_c"/>
</dbReference>
<evidence type="ECO:0000256" key="7">
    <source>
        <dbReference type="ARBA" id="ARBA00023004"/>
    </source>
</evidence>
<dbReference type="EMBL" id="QYUK01000011">
    <property type="protein sequence ID" value="RJF87186.1"/>
    <property type="molecule type" value="Genomic_DNA"/>
</dbReference>
<evidence type="ECO:0000256" key="5">
    <source>
        <dbReference type="ARBA" id="ARBA00022729"/>
    </source>
</evidence>
<name>A0A418WB61_9PROT</name>
<dbReference type="InterPro" id="IPR036909">
    <property type="entry name" value="Cyt_c-like_dom_sf"/>
</dbReference>
<dbReference type="Gene3D" id="1.10.760.10">
    <property type="entry name" value="Cytochrome c-like domain"/>
    <property type="match status" value="2"/>
</dbReference>
<dbReference type="PANTHER" id="PTHR35008:SF8">
    <property type="entry name" value="ALCOHOL DEHYDROGENASE CYTOCHROME C SUBUNIT"/>
    <property type="match status" value="1"/>
</dbReference>
<keyword evidence="4 9" id="KW-0479">Metal-binding</keyword>
<dbReference type="PANTHER" id="PTHR35008">
    <property type="entry name" value="BLL4482 PROTEIN-RELATED"/>
    <property type="match status" value="1"/>
</dbReference>
<evidence type="ECO:0000313" key="13">
    <source>
        <dbReference type="Proteomes" id="UP000284605"/>
    </source>
</evidence>
<feature type="domain" description="Cytochrome c" evidence="11">
    <location>
        <begin position="173"/>
        <end position="284"/>
    </location>
</feature>
<feature type="signal peptide" evidence="10">
    <location>
        <begin position="1"/>
        <end position="24"/>
    </location>
</feature>
<organism evidence="12 13">
    <name type="scientific">Oleomonas cavernae</name>
    <dbReference type="NCBI Taxonomy" id="2320859"/>
    <lineage>
        <taxon>Bacteria</taxon>
        <taxon>Pseudomonadati</taxon>
        <taxon>Pseudomonadota</taxon>
        <taxon>Alphaproteobacteria</taxon>
        <taxon>Acetobacterales</taxon>
        <taxon>Acetobacteraceae</taxon>
        <taxon>Oleomonas</taxon>
    </lineage>
</organism>
<keyword evidence="8" id="KW-0472">Membrane</keyword>
<dbReference type="AlphaFoldDB" id="A0A418WB61"/>
<feature type="domain" description="Cytochrome c" evidence="11">
    <location>
        <begin position="27"/>
        <end position="131"/>
    </location>
</feature>
<dbReference type="GO" id="GO:0016614">
    <property type="term" value="F:oxidoreductase activity, acting on CH-OH group of donors"/>
    <property type="evidence" value="ECO:0007669"/>
    <property type="project" value="InterPro"/>
</dbReference>
<dbReference type="GO" id="GO:0005506">
    <property type="term" value="F:iron ion binding"/>
    <property type="evidence" value="ECO:0007669"/>
    <property type="project" value="InterPro"/>
</dbReference>
<evidence type="ECO:0000313" key="12">
    <source>
        <dbReference type="EMBL" id="RJF87186.1"/>
    </source>
</evidence>
<feature type="chain" id="PRO_5019041009" description="Cytochrome c domain-containing protein" evidence="10">
    <location>
        <begin position="25"/>
        <end position="294"/>
    </location>
</feature>
<evidence type="ECO:0000256" key="8">
    <source>
        <dbReference type="ARBA" id="ARBA00023136"/>
    </source>
</evidence>